<dbReference type="Pfam" id="PF12282">
    <property type="entry name" value="GAF_PdtaS"/>
    <property type="match status" value="1"/>
</dbReference>
<dbReference type="InterPro" id="IPR022066">
    <property type="entry name" value="PdtaS_GAF"/>
</dbReference>
<feature type="non-terminal residue" evidence="2">
    <location>
        <position position="221"/>
    </location>
</feature>
<organism evidence="2">
    <name type="scientific">marine metagenome</name>
    <dbReference type="NCBI Taxonomy" id="408172"/>
    <lineage>
        <taxon>unclassified sequences</taxon>
        <taxon>metagenomes</taxon>
        <taxon>ecological metagenomes</taxon>
    </lineage>
</organism>
<gene>
    <name evidence="2" type="ORF">METZ01_LOCUS467073</name>
</gene>
<dbReference type="Gene3D" id="3.30.450.20">
    <property type="entry name" value="PAS domain"/>
    <property type="match status" value="1"/>
</dbReference>
<proteinExistence type="predicted"/>
<evidence type="ECO:0000313" key="2">
    <source>
        <dbReference type="EMBL" id="SVE14219.1"/>
    </source>
</evidence>
<accession>A0A383B380</accession>
<reference evidence="2" key="1">
    <citation type="submission" date="2018-05" db="EMBL/GenBank/DDBJ databases">
        <authorList>
            <person name="Lanie J.A."/>
            <person name="Ng W.-L."/>
            <person name="Kazmierczak K.M."/>
            <person name="Andrzejewski T.M."/>
            <person name="Davidsen T.M."/>
            <person name="Wayne K.J."/>
            <person name="Tettelin H."/>
            <person name="Glass J.I."/>
            <person name="Rusch D."/>
            <person name="Podicherti R."/>
            <person name="Tsui H.-C.T."/>
            <person name="Winkler M.E."/>
        </authorList>
    </citation>
    <scope>NUCLEOTIDE SEQUENCE</scope>
</reference>
<evidence type="ECO:0000259" key="1">
    <source>
        <dbReference type="Pfam" id="PF12282"/>
    </source>
</evidence>
<name>A0A383B380_9ZZZZ</name>
<protein>
    <recommendedName>
        <fullName evidence="1">Histidine kinase PdtaS GAF domain-containing protein</fullName>
    </recommendedName>
</protein>
<feature type="domain" description="Histidine kinase PdtaS GAF" evidence="1">
    <location>
        <begin position="4"/>
        <end position="146"/>
    </location>
</feature>
<dbReference type="EMBL" id="UINC01196970">
    <property type="protein sequence ID" value="SVE14219.1"/>
    <property type="molecule type" value="Genomic_DNA"/>
</dbReference>
<dbReference type="InterPro" id="IPR038424">
    <property type="entry name" value="H_kinase_PdtaS_GAF_sf"/>
</dbReference>
<sequence length="221" mass="24633">MATLAELCRSQTDLTEAEVAHLQDLTGSWGLLADLSFADLLLYAPETEETEVPLVLLGHVRPTTGTTLYRADLVGQVFRRSRRPLIAECLEEGRIVEGSVHVGVDRDISLKAVPVRRGDTTVAVLARERSRPGDRPMGEQERTYLSVFDRFAKMLERGEFPFRDEERFQHRTPRVGDGLLLVDREGRIEFASPNAVSVMHRLGMHRAVVGARLDDSGLGAE</sequence>
<dbReference type="AlphaFoldDB" id="A0A383B380"/>
<dbReference type="Gene3D" id="3.30.450.280">
    <property type="entry name" value="GAF domain"/>
    <property type="match status" value="1"/>
</dbReference>